<evidence type="ECO:0000256" key="1">
    <source>
        <dbReference type="ARBA" id="ARBA00023157"/>
    </source>
</evidence>
<name>A0A7M4FDG8_CROPO</name>
<evidence type="ECO:0000313" key="3">
    <source>
        <dbReference type="Ensembl" id="ENSCPRP00005023497.1"/>
    </source>
</evidence>
<dbReference type="PROSITE" id="PS50869">
    <property type="entry name" value="BRICHOS"/>
    <property type="match status" value="1"/>
</dbReference>
<dbReference type="SMART" id="SM01039">
    <property type="entry name" value="BRICHOS"/>
    <property type="match status" value="1"/>
</dbReference>
<dbReference type="PANTHER" id="PTHR16483">
    <property type="entry name" value="GASTROKINE 1"/>
    <property type="match status" value="1"/>
</dbReference>
<feature type="domain" description="BRICHOS" evidence="2">
    <location>
        <begin position="81"/>
        <end position="172"/>
    </location>
</feature>
<dbReference type="OMA" id="GNQIFYN"/>
<dbReference type="Proteomes" id="UP000594220">
    <property type="component" value="Unplaced"/>
</dbReference>
<dbReference type="Gene3D" id="3.30.390.150">
    <property type="match status" value="1"/>
</dbReference>
<dbReference type="Ensembl" id="ENSCPRT00005027433.1">
    <property type="protein sequence ID" value="ENSCPRP00005023497.1"/>
    <property type="gene ID" value="ENSCPRG00005016314.1"/>
</dbReference>
<evidence type="ECO:0000259" key="2">
    <source>
        <dbReference type="PROSITE" id="PS50869"/>
    </source>
</evidence>
<protein>
    <submittedName>
        <fullName evidence="3">Gastrokine 1</fullName>
    </submittedName>
</protein>
<dbReference type="AlphaFoldDB" id="A0A7M4FDG8"/>
<proteinExistence type="predicted"/>
<evidence type="ECO:0000313" key="4">
    <source>
        <dbReference type="Proteomes" id="UP000594220"/>
    </source>
</evidence>
<dbReference type="GeneTree" id="ENSGT00930000150969"/>
<keyword evidence="4" id="KW-1185">Reference proteome</keyword>
<dbReference type="InterPro" id="IPR007084">
    <property type="entry name" value="BRICHOS_dom"/>
</dbReference>
<reference evidence="3" key="1">
    <citation type="submission" date="2025-08" db="UniProtKB">
        <authorList>
            <consortium name="Ensembl"/>
        </authorList>
    </citation>
    <scope>IDENTIFICATION</scope>
</reference>
<sequence length="203" mass="23635">MPVVRSYFLLDFCLDFYRLCKQCQVNGGFRDSDFQEVMEIFLMTSFTQPKSLEVFSGNKARRPYQTLSISNNKHVANIDMNDGWNSWNLVWDEETGYLATRIFSKKVCFVSKMRKNTVPDTALFPQLIKERKVRPRGEVGMRLRRLLVKNDDLASFGQSIQAQCKGVPTYIAHHVQGPNFSHEQCFRLNLGFIHINFCTYINK</sequence>
<organism evidence="3 4">
    <name type="scientific">Crocodylus porosus</name>
    <name type="common">Saltwater crocodile</name>
    <name type="synonym">Estuarine crocodile</name>
    <dbReference type="NCBI Taxonomy" id="8502"/>
    <lineage>
        <taxon>Eukaryota</taxon>
        <taxon>Metazoa</taxon>
        <taxon>Chordata</taxon>
        <taxon>Craniata</taxon>
        <taxon>Vertebrata</taxon>
        <taxon>Euteleostomi</taxon>
        <taxon>Archelosauria</taxon>
        <taxon>Archosauria</taxon>
        <taxon>Crocodylia</taxon>
        <taxon>Longirostres</taxon>
        <taxon>Crocodylidae</taxon>
        <taxon>Crocodylus</taxon>
    </lineage>
</organism>
<accession>A0A7M4FDG8</accession>
<dbReference type="InterPro" id="IPR051772">
    <property type="entry name" value="Gastrokine"/>
</dbReference>
<reference evidence="3" key="2">
    <citation type="submission" date="2025-09" db="UniProtKB">
        <authorList>
            <consortium name="Ensembl"/>
        </authorList>
    </citation>
    <scope>IDENTIFICATION</scope>
</reference>
<keyword evidence="1" id="KW-1015">Disulfide bond</keyword>
<gene>
    <name evidence="3" type="primary">GKN1</name>
</gene>
<dbReference type="Pfam" id="PF04089">
    <property type="entry name" value="BRICHOS"/>
    <property type="match status" value="1"/>
</dbReference>